<sequence length="599" mass="59272">MSNIPPFAAGSYASDRQTANLVKLKGQLAALTTQLTTGQSAQSYGGLGAGRTTSLSARAAISALDGYTAAITAGTTRVSLASAGLTQLSTLSDTVQRSITAYLSPSSSTLLNTVGSIAGNSLDAAIDALNQSAAGQYIFAGRDSDNEPVIDSATMLNGDASKGLVGLKALIAEQKTADLGPNGDGRLTPTASGSTVTLTEDGSAEARANFGFSLLSAKSSNTSAIAATPIAATAANVDVAFASQPAAGDRVRVALLQSDGSQKIVDLTATTSADGGANTFKIDPGGDPAVTAANLKAALGTGAQIASVQSASPPGISASFTGGSPASASLAVNGTPAAGDTVTVTVGLHDGSTQTITLTAAATAAASSTTSFAIGATPAATAANLSAALTNALKNTAQTALSASSALRASQNFFDGSSSAGLAPRRVSADGNGYAETASTGTVIWYKGDDTSPDARSTATLQVGATQTVQVGAQANEAPIKGLLASLAAVSAEGSVNASDTVATTRYAALAQKANTLIVGSKEGLTQISADFSRANATMTAAKSNAAETKVTLQNAIDGVEGISTEEVMVKLLDLQTQLQASYQLTSKIAQLSLVNYMS</sequence>
<evidence type="ECO:0000313" key="3">
    <source>
        <dbReference type="Proteomes" id="UP001055156"/>
    </source>
</evidence>
<name>A0ABQ4T574_METOR</name>
<dbReference type="EMBL" id="BPQV01000001">
    <property type="protein sequence ID" value="GJE25390.1"/>
    <property type="molecule type" value="Genomic_DNA"/>
</dbReference>
<evidence type="ECO:0008006" key="4">
    <source>
        <dbReference type="Google" id="ProtNLM"/>
    </source>
</evidence>
<evidence type="ECO:0000256" key="1">
    <source>
        <dbReference type="SAM" id="MobiDB-lite"/>
    </source>
</evidence>
<proteinExistence type="predicted"/>
<reference evidence="2" key="2">
    <citation type="submission" date="2021-08" db="EMBL/GenBank/DDBJ databases">
        <authorList>
            <person name="Tani A."/>
            <person name="Ola A."/>
            <person name="Ogura Y."/>
            <person name="Katsura K."/>
            <person name="Hayashi T."/>
        </authorList>
    </citation>
    <scope>NUCLEOTIDE SEQUENCE</scope>
    <source>
        <strain evidence="2">NBRC 15689</strain>
    </source>
</reference>
<dbReference type="RefSeq" id="WP_238309343.1">
    <property type="nucleotide sequence ID" value="NZ_BPQV01000001.1"/>
</dbReference>
<gene>
    <name evidence="2" type="ORF">LKMONMHP_0227</name>
</gene>
<accession>A0ABQ4T574</accession>
<dbReference type="Proteomes" id="UP001055156">
    <property type="component" value="Unassembled WGS sequence"/>
</dbReference>
<feature type="region of interest" description="Disordered" evidence="1">
    <location>
        <begin position="178"/>
        <end position="197"/>
    </location>
</feature>
<comment type="caution">
    <text evidence="2">The sequence shown here is derived from an EMBL/GenBank/DDBJ whole genome shotgun (WGS) entry which is preliminary data.</text>
</comment>
<protein>
    <recommendedName>
        <fullName evidence="4">Flagellin</fullName>
    </recommendedName>
</protein>
<keyword evidence="3" id="KW-1185">Reference proteome</keyword>
<evidence type="ECO:0000313" key="2">
    <source>
        <dbReference type="EMBL" id="GJE25390.1"/>
    </source>
</evidence>
<dbReference type="SUPFAM" id="SSF64518">
    <property type="entry name" value="Phase 1 flagellin"/>
    <property type="match status" value="1"/>
</dbReference>
<reference evidence="2" key="1">
    <citation type="journal article" date="2021" name="Front. Microbiol.">
        <title>Comprehensive Comparative Genomics and Phenotyping of Methylobacterium Species.</title>
        <authorList>
            <person name="Alessa O."/>
            <person name="Ogura Y."/>
            <person name="Fujitani Y."/>
            <person name="Takami H."/>
            <person name="Hayashi T."/>
            <person name="Sahin N."/>
            <person name="Tani A."/>
        </authorList>
    </citation>
    <scope>NUCLEOTIDE SEQUENCE</scope>
    <source>
        <strain evidence="2">NBRC 15689</strain>
    </source>
</reference>
<organism evidence="2 3">
    <name type="scientific">Methylobacterium organophilum</name>
    <dbReference type="NCBI Taxonomy" id="410"/>
    <lineage>
        <taxon>Bacteria</taxon>
        <taxon>Pseudomonadati</taxon>
        <taxon>Pseudomonadota</taxon>
        <taxon>Alphaproteobacteria</taxon>
        <taxon>Hyphomicrobiales</taxon>
        <taxon>Methylobacteriaceae</taxon>
        <taxon>Methylobacterium</taxon>
    </lineage>
</organism>